<evidence type="ECO:0000313" key="1">
    <source>
        <dbReference type="EMBL" id="GHO44114.1"/>
    </source>
</evidence>
<protein>
    <submittedName>
        <fullName evidence="1">Uncharacterized protein</fullName>
    </submittedName>
</protein>
<evidence type="ECO:0000313" key="2">
    <source>
        <dbReference type="Proteomes" id="UP000612362"/>
    </source>
</evidence>
<reference evidence="1" key="1">
    <citation type="submission" date="2020-10" db="EMBL/GenBank/DDBJ databases">
        <title>Taxonomic study of unclassified bacteria belonging to the class Ktedonobacteria.</title>
        <authorList>
            <person name="Yabe S."/>
            <person name="Wang C.M."/>
            <person name="Zheng Y."/>
            <person name="Sakai Y."/>
            <person name="Cavaletti L."/>
            <person name="Monciardini P."/>
            <person name="Donadio S."/>
        </authorList>
    </citation>
    <scope>NUCLEOTIDE SEQUENCE</scope>
    <source>
        <strain evidence="1">SOSP1-1</strain>
    </source>
</reference>
<proteinExistence type="predicted"/>
<gene>
    <name evidence="1" type="ORF">KSX_22770</name>
</gene>
<organism evidence="1 2">
    <name type="scientific">Ktedonospora formicarum</name>
    <dbReference type="NCBI Taxonomy" id="2778364"/>
    <lineage>
        <taxon>Bacteria</taxon>
        <taxon>Bacillati</taxon>
        <taxon>Chloroflexota</taxon>
        <taxon>Ktedonobacteria</taxon>
        <taxon>Ktedonobacterales</taxon>
        <taxon>Ktedonobacteraceae</taxon>
        <taxon>Ktedonospora</taxon>
    </lineage>
</organism>
<dbReference type="EMBL" id="BNJF01000001">
    <property type="protein sequence ID" value="GHO44114.1"/>
    <property type="molecule type" value="Genomic_DNA"/>
</dbReference>
<comment type="caution">
    <text evidence="1">The sequence shown here is derived from an EMBL/GenBank/DDBJ whole genome shotgun (WGS) entry which is preliminary data.</text>
</comment>
<accession>A0A8J3HUQ5</accession>
<dbReference type="Proteomes" id="UP000612362">
    <property type="component" value="Unassembled WGS sequence"/>
</dbReference>
<name>A0A8J3HUQ5_9CHLR</name>
<sequence>MVSDQLLYMHAVRAGLIPERKSYIRRRIAMKVKTALRITTINTARAAINITGVIDIIGLPLSKYRLDSLYLNISAL</sequence>
<keyword evidence="2" id="KW-1185">Reference proteome</keyword>
<dbReference type="AlphaFoldDB" id="A0A8J3HUQ5"/>